<dbReference type="Proteomes" id="UP000030689">
    <property type="component" value="Unassembled WGS sequence"/>
</dbReference>
<sequence length="38" mass="4353">MKNLSVFLFVFAICINPFEGIKTTVVSSKWPFTKEMAQ</sequence>
<organism evidence="2 3">
    <name type="scientific">Eutrema salsugineum</name>
    <name type="common">Saltwater cress</name>
    <name type="synonym">Sisymbrium salsugineum</name>
    <dbReference type="NCBI Taxonomy" id="72664"/>
    <lineage>
        <taxon>Eukaryota</taxon>
        <taxon>Viridiplantae</taxon>
        <taxon>Streptophyta</taxon>
        <taxon>Embryophyta</taxon>
        <taxon>Tracheophyta</taxon>
        <taxon>Spermatophyta</taxon>
        <taxon>Magnoliopsida</taxon>
        <taxon>eudicotyledons</taxon>
        <taxon>Gunneridae</taxon>
        <taxon>Pentapetalae</taxon>
        <taxon>rosids</taxon>
        <taxon>malvids</taxon>
        <taxon>Brassicales</taxon>
        <taxon>Brassicaceae</taxon>
        <taxon>Eutremeae</taxon>
        <taxon>Eutrema</taxon>
    </lineage>
</organism>
<feature type="chain" id="PRO_5004720306" evidence="1">
    <location>
        <begin position="21"/>
        <end position="38"/>
    </location>
</feature>
<dbReference type="Gramene" id="ESQ35665">
    <property type="protein sequence ID" value="ESQ35665"/>
    <property type="gene ID" value="EUTSA_v10009884mg"/>
</dbReference>
<dbReference type="EMBL" id="KI517683">
    <property type="protein sequence ID" value="ESQ35665.1"/>
    <property type="molecule type" value="Genomic_DNA"/>
</dbReference>
<proteinExistence type="predicted"/>
<protein>
    <submittedName>
        <fullName evidence="2">Uncharacterized protein</fullName>
    </submittedName>
</protein>
<accession>V4KD68</accession>
<keyword evidence="1" id="KW-0732">Signal</keyword>
<evidence type="ECO:0000313" key="3">
    <source>
        <dbReference type="Proteomes" id="UP000030689"/>
    </source>
</evidence>
<reference evidence="2 3" key="1">
    <citation type="journal article" date="2013" name="Front. Plant Sci.">
        <title>The Reference Genome of the Halophytic Plant Eutrema salsugineum.</title>
        <authorList>
            <person name="Yang R."/>
            <person name="Jarvis D.E."/>
            <person name="Chen H."/>
            <person name="Beilstein M.A."/>
            <person name="Grimwood J."/>
            <person name="Jenkins J."/>
            <person name="Shu S."/>
            <person name="Prochnik S."/>
            <person name="Xin M."/>
            <person name="Ma C."/>
            <person name="Schmutz J."/>
            <person name="Wing R.A."/>
            <person name="Mitchell-Olds T."/>
            <person name="Schumaker K.S."/>
            <person name="Wang X."/>
        </authorList>
    </citation>
    <scope>NUCLEOTIDE SEQUENCE [LARGE SCALE GENOMIC DNA]</scope>
</reference>
<keyword evidence="3" id="KW-1185">Reference proteome</keyword>
<feature type="non-terminal residue" evidence="2">
    <location>
        <position position="38"/>
    </location>
</feature>
<dbReference type="KEGG" id="eus:EUTSA_v10009884mg"/>
<feature type="signal peptide" evidence="1">
    <location>
        <begin position="1"/>
        <end position="20"/>
    </location>
</feature>
<dbReference type="AlphaFoldDB" id="V4KD68"/>
<evidence type="ECO:0000256" key="1">
    <source>
        <dbReference type="SAM" id="SignalP"/>
    </source>
</evidence>
<gene>
    <name evidence="2" type="ORF">EUTSA_v10009884mg</name>
</gene>
<evidence type="ECO:0000313" key="2">
    <source>
        <dbReference type="EMBL" id="ESQ35665.1"/>
    </source>
</evidence>
<name>V4KD68_EUTSA</name>